<comment type="caution">
    <text evidence="5">The sequence shown here is derived from an EMBL/GenBank/DDBJ whole genome shotgun (WGS) entry which is preliminary data.</text>
</comment>
<evidence type="ECO:0000259" key="4">
    <source>
        <dbReference type="Pfam" id="PF22725"/>
    </source>
</evidence>
<dbReference type="GO" id="GO:0000166">
    <property type="term" value="F:nucleotide binding"/>
    <property type="evidence" value="ECO:0007669"/>
    <property type="project" value="InterPro"/>
</dbReference>
<dbReference type="Gene3D" id="3.30.360.10">
    <property type="entry name" value="Dihydrodipicolinate Reductase, domain 2"/>
    <property type="match status" value="1"/>
</dbReference>
<keyword evidence="6" id="KW-1185">Reference proteome</keyword>
<evidence type="ECO:0000313" key="5">
    <source>
        <dbReference type="EMBL" id="MCG2460442.1"/>
    </source>
</evidence>
<gene>
    <name evidence="5" type="ORF">K8352_06760</name>
</gene>
<dbReference type="AlphaFoldDB" id="A0AAE3JSC5"/>
<feature type="domain" description="Gfo/Idh/MocA-like oxidoreductase N-terminal" evidence="3">
    <location>
        <begin position="5"/>
        <end position="120"/>
    </location>
</feature>
<dbReference type="SUPFAM" id="SSF55347">
    <property type="entry name" value="Glyceraldehyde-3-phosphate dehydrogenase-like, C-terminal domain"/>
    <property type="match status" value="1"/>
</dbReference>
<dbReference type="Gene3D" id="3.40.50.720">
    <property type="entry name" value="NAD(P)-binding Rossmann-like Domain"/>
    <property type="match status" value="1"/>
</dbReference>
<dbReference type="GO" id="GO:0016491">
    <property type="term" value="F:oxidoreductase activity"/>
    <property type="evidence" value="ECO:0007669"/>
    <property type="project" value="UniProtKB-KW"/>
</dbReference>
<dbReference type="InterPro" id="IPR036291">
    <property type="entry name" value="NAD(P)-bd_dom_sf"/>
</dbReference>
<dbReference type="RefSeq" id="WP_317901587.1">
    <property type="nucleotide sequence ID" value="NZ_JAIRBC010000008.1"/>
</dbReference>
<dbReference type="Pfam" id="PF01408">
    <property type="entry name" value="GFO_IDH_MocA"/>
    <property type="match status" value="1"/>
</dbReference>
<dbReference type="PANTHER" id="PTHR22604:SF105">
    <property type="entry name" value="TRANS-1,2-DIHYDROBENZENE-1,2-DIOL DEHYDROGENASE"/>
    <property type="match status" value="1"/>
</dbReference>
<reference evidence="5" key="1">
    <citation type="submission" date="2023-02" db="EMBL/GenBank/DDBJ databases">
        <title>Genome of Flavobacteriaceae gen. nov. sp. strain F89.</title>
        <authorList>
            <person name="Wang Y."/>
        </authorList>
    </citation>
    <scope>NUCLEOTIDE SEQUENCE</scope>
    <source>
        <strain evidence="5">F89</strain>
    </source>
</reference>
<dbReference type="Pfam" id="PF22725">
    <property type="entry name" value="GFO_IDH_MocA_C3"/>
    <property type="match status" value="1"/>
</dbReference>
<evidence type="ECO:0000259" key="3">
    <source>
        <dbReference type="Pfam" id="PF01408"/>
    </source>
</evidence>
<dbReference type="InterPro" id="IPR055170">
    <property type="entry name" value="GFO_IDH_MocA-like_dom"/>
</dbReference>
<evidence type="ECO:0000256" key="2">
    <source>
        <dbReference type="ARBA" id="ARBA00023002"/>
    </source>
</evidence>
<dbReference type="Proteomes" id="UP001200642">
    <property type="component" value="Unassembled WGS sequence"/>
</dbReference>
<keyword evidence="2" id="KW-0560">Oxidoreductase</keyword>
<dbReference type="PANTHER" id="PTHR22604">
    <property type="entry name" value="OXIDOREDUCTASES"/>
    <property type="match status" value="1"/>
</dbReference>
<feature type="domain" description="GFO/IDH/MocA-like oxidoreductase" evidence="4">
    <location>
        <begin position="135"/>
        <end position="250"/>
    </location>
</feature>
<dbReference type="InterPro" id="IPR050984">
    <property type="entry name" value="Gfo/Idh/MocA_domain"/>
</dbReference>
<sequence>MKKKIQWGILGTAAIAVEQVIPAIRNSEYGEILAIASRSLGKAEKLANEFQVPKFLGSYEALLADDEVQAVYIPLPNHLHVDWAIKALKAGKHVLVEKPIAMNCHEAKTLLEEAKKHPELKVMEAFMYKFHPQWITAKKLVQDGSIGTLRIVQASFSFYEDDPDSIVNSRDFGGGSLMDVGCYPVSISRFLFHAEPIRIVSSLEYHPEFDIDIHASGVLEFEKGRTIFFSSIRLVENQAVKLFGTEGSIEFEIPFNPLPGQRAKIWLTKDGTKEEIDFKPCNQYTLQADAFSKSILDNTPQPVSLEDALKNMVAIQAVRTSDRLDKVIHL</sequence>
<comment type="similarity">
    <text evidence="1">Belongs to the Gfo/Idh/MocA family.</text>
</comment>
<organism evidence="5 6">
    <name type="scientific">Cerina litoralis</name>
    <dbReference type="NCBI Taxonomy" id="2874477"/>
    <lineage>
        <taxon>Bacteria</taxon>
        <taxon>Pseudomonadati</taxon>
        <taxon>Bacteroidota</taxon>
        <taxon>Flavobacteriia</taxon>
        <taxon>Flavobacteriales</taxon>
        <taxon>Flavobacteriaceae</taxon>
        <taxon>Cerina</taxon>
    </lineage>
</organism>
<evidence type="ECO:0000256" key="1">
    <source>
        <dbReference type="ARBA" id="ARBA00010928"/>
    </source>
</evidence>
<protein>
    <submittedName>
        <fullName evidence="5">Gfo/Idh/MocA family oxidoreductase</fullName>
    </submittedName>
</protein>
<evidence type="ECO:0000313" key="6">
    <source>
        <dbReference type="Proteomes" id="UP001200642"/>
    </source>
</evidence>
<accession>A0AAE3JSC5</accession>
<dbReference type="InterPro" id="IPR000683">
    <property type="entry name" value="Gfo/Idh/MocA-like_OxRdtase_N"/>
</dbReference>
<dbReference type="SUPFAM" id="SSF51735">
    <property type="entry name" value="NAD(P)-binding Rossmann-fold domains"/>
    <property type="match status" value="1"/>
</dbReference>
<dbReference type="EMBL" id="JAIRBC010000008">
    <property type="protein sequence ID" value="MCG2460442.1"/>
    <property type="molecule type" value="Genomic_DNA"/>
</dbReference>
<name>A0AAE3JSC5_9FLAO</name>
<proteinExistence type="inferred from homology"/>